<comment type="subcellular location">
    <subcellularLocation>
        <location evidence="1">Membrane</location>
        <topology evidence="1">Lipid-anchor</topology>
    </subcellularLocation>
</comment>
<proteinExistence type="inferred from homology"/>
<dbReference type="Pfam" id="PF05504">
    <property type="entry name" value="Spore_GerAC"/>
    <property type="match status" value="1"/>
</dbReference>
<evidence type="ECO:0000256" key="4">
    <source>
        <dbReference type="ARBA" id="ARBA00022729"/>
    </source>
</evidence>
<organism evidence="10 11">
    <name type="scientific">Paraliobacillus quinghaiensis</name>
    <dbReference type="NCBI Taxonomy" id="470815"/>
    <lineage>
        <taxon>Bacteria</taxon>
        <taxon>Bacillati</taxon>
        <taxon>Bacillota</taxon>
        <taxon>Bacilli</taxon>
        <taxon>Bacillales</taxon>
        <taxon>Bacillaceae</taxon>
        <taxon>Paraliobacillus</taxon>
    </lineage>
</organism>
<reference evidence="10" key="2">
    <citation type="submission" date="2020-09" db="EMBL/GenBank/DDBJ databases">
        <authorList>
            <person name="Sun Q."/>
            <person name="Zhou Y."/>
        </authorList>
    </citation>
    <scope>NUCLEOTIDE SEQUENCE</scope>
    <source>
        <strain evidence="10">CGMCC 1.6333</strain>
    </source>
</reference>
<reference evidence="10" key="1">
    <citation type="journal article" date="2014" name="Int. J. Syst. Evol. Microbiol.">
        <title>Complete genome sequence of Corynebacterium casei LMG S-19264T (=DSM 44701T), isolated from a smear-ripened cheese.</title>
        <authorList>
            <consortium name="US DOE Joint Genome Institute (JGI-PGF)"/>
            <person name="Walter F."/>
            <person name="Albersmeier A."/>
            <person name="Kalinowski J."/>
            <person name="Ruckert C."/>
        </authorList>
    </citation>
    <scope>NUCLEOTIDE SEQUENCE</scope>
    <source>
        <strain evidence="10">CGMCC 1.6333</strain>
    </source>
</reference>
<dbReference type="AlphaFoldDB" id="A0A917TIC7"/>
<protein>
    <submittedName>
        <fullName evidence="10">Germination protein</fullName>
    </submittedName>
</protein>
<accession>A0A917TIC7</accession>
<keyword evidence="7" id="KW-0449">Lipoprotein</keyword>
<evidence type="ECO:0000256" key="2">
    <source>
        <dbReference type="ARBA" id="ARBA00007886"/>
    </source>
</evidence>
<evidence type="ECO:0000256" key="6">
    <source>
        <dbReference type="ARBA" id="ARBA00023139"/>
    </source>
</evidence>
<gene>
    <name evidence="10" type="primary">grkc</name>
    <name evidence="10" type="ORF">GCM10011351_07010</name>
</gene>
<keyword evidence="5" id="KW-0472">Membrane</keyword>
<evidence type="ECO:0000256" key="7">
    <source>
        <dbReference type="ARBA" id="ARBA00023288"/>
    </source>
</evidence>
<evidence type="ECO:0000256" key="3">
    <source>
        <dbReference type="ARBA" id="ARBA00022544"/>
    </source>
</evidence>
<evidence type="ECO:0000313" key="10">
    <source>
        <dbReference type="EMBL" id="GGM23804.1"/>
    </source>
</evidence>
<dbReference type="NCBIfam" id="TIGR02887">
    <property type="entry name" value="spore_ger_x_C"/>
    <property type="match status" value="1"/>
</dbReference>
<feature type="domain" description="Spore germination protein N-terminal" evidence="9">
    <location>
        <begin position="22"/>
        <end position="193"/>
    </location>
</feature>
<keyword evidence="4" id="KW-0732">Signal</keyword>
<evidence type="ECO:0000259" key="8">
    <source>
        <dbReference type="Pfam" id="PF05504"/>
    </source>
</evidence>
<dbReference type="PROSITE" id="PS51257">
    <property type="entry name" value="PROKAR_LIPOPROTEIN"/>
    <property type="match status" value="1"/>
</dbReference>
<evidence type="ECO:0000313" key="11">
    <source>
        <dbReference type="Proteomes" id="UP000618460"/>
    </source>
</evidence>
<comment type="caution">
    <text evidence="10">The sequence shown here is derived from an EMBL/GenBank/DDBJ whole genome shotgun (WGS) entry which is preliminary data.</text>
</comment>
<dbReference type="Pfam" id="PF25198">
    <property type="entry name" value="Spore_GerAC_N"/>
    <property type="match status" value="1"/>
</dbReference>
<dbReference type="Proteomes" id="UP000618460">
    <property type="component" value="Unassembled WGS sequence"/>
</dbReference>
<dbReference type="GO" id="GO:0009847">
    <property type="term" value="P:spore germination"/>
    <property type="evidence" value="ECO:0007669"/>
    <property type="project" value="InterPro"/>
</dbReference>
<evidence type="ECO:0000256" key="1">
    <source>
        <dbReference type="ARBA" id="ARBA00004635"/>
    </source>
</evidence>
<dbReference type="InterPro" id="IPR057336">
    <property type="entry name" value="GerAC_N"/>
</dbReference>
<dbReference type="PANTHER" id="PTHR35789:SF1">
    <property type="entry name" value="SPORE GERMINATION PROTEIN B3"/>
    <property type="match status" value="1"/>
</dbReference>
<dbReference type="InterPro" id="IPR008844">
    <property type="entry name" value="Spore_GerAC-like"/>
</dbReference>
<feature type="domain" description="Spore germination GerAC-like C-terminal" evidence="8">
    <location>
        <begin position="204"/>
        <end position="362"/>
    </location>
</feature>
<sequence>MKHKVLFLFIGFFLILTGCNGYKDIDKRFFVVEMGLDHATQKDNKYAVTLKLAIASADTETMGSESYIVIKEGKTISEAVKKLKANVDKELDFGHTKVIIIGEEIAKEGLIDVMDWFDRRRDIQQISYIGIGKPNAQKIIDVKPKFERIPGNFLFLIFGNTGTESPSITLQYLFDLRRRLTENGLDPIIPVVEPSQESFAVDHASIFYNGKLALELSEEETVLYNALEREYPKVQLQIENEEEIFNISSKVLNAKYKIDTTNGSSPSIDFEIEIEGSIEETTEQIKEDNLPKYEKLARESVKERIEKLLTKFQEERVDPFGFGLRYRATNIGDEEEKWQKWLSLYPEVTFKVNVKVKLFGTGVIQ</sequence>
<comment type="similarity">
    <text evidence="2">Belongs to the GerABKC lipoprotein family.</text>
</comment>
<keyword evidence="11" id="KW-1185">Reference proteome</keyword>
<keyword evidence="6" id="KW-0564">Palmitate</keyword>
<dbReference type="RefSeq" id="WP_117152351.1">
    <property type="nucleotide sequence ID" value="NZ_BMLG01000001.1"/>
</dbReference>
<evidence type="ECO:0000256" key="5">
    <source>
        <dbReference type="ARBA" id="ARBA00023136"/>
    </source>
</evidence>
<name>A0A917TIC7_9BACI</name>
<dbReference type="GO" id="GO:0016020">
    <property type="term" value="C:membrane"/>
    <property type="evidence" value="ECO:0007669"/>
    <property type="project" value="UniProtKB-SubCell"/>
</dbReference>
<dbReference type="InterPro" id="IPR046953">
    <property type="entry name" value="Spore_GerAC-like_C"/>
</dbReference>
<dbReference type="EMBL" id="BMLG01000001">
    <property type="protein sequence ID" value="GGM23804.1"/>
    <property type="molecule type" value="Genomic_DNA"/>
</dbReference>
<keyword evidence="3" id="KW-0309">Germination</keyword>
<dbReference type="InterPro" id="IPR038501">
    <property type="entry name" value="Spore_GerAC_C_sf"/>
</dbReference>
<dbReference type="OrthoDB" id="2433998at2"/>
<dbReference type="PANTHER" id="PTHR35789">
    <property type="entry name" value="SPORE GERMINATION PROTEIN B3"/>
    <property type="match status" value="1"/>
</dbReference>
<dbReference type="Gene3D" id="3.30.300.210">
    <property type="entry name" value="Nutrient germinant receptor protein C, domain 3"/>
    <property type="match status" value="1"/>
</dbReference>
<evidence type="ECO:0000259" key="9">
    <source>
        <dbReference type="Pfam" id="PF25198"/>
    </source>
</evidence>